<dbReference type="InterPro" id="IPR006158">
    <property type="entry name" value="Cobalamin-bd"/>
</dbReference>
<dbReference type="InterPro" id="IPR036594">
    <property type="entry name" value="Meth_synthase_dom"/>
</dbReference>
<dbReference type="InterPro" id="IPR003759">
    <property type="entry name" value="Cbl-bd_cap"/>
</dbReference>
<dbReference type="GO" id="GO:0005829">
    <property type="term" value="C:cytosol"/>
    <property type="evidence" value="ECO:0007669"/>
    <property type="project" value="TreeGrafter"/>
</dbReference>
<evidence type="ECO:0000313" key="4">
    <source>
        <dbReference type="EMBL" id="CAA9347324.1"/>
    </source>
</evidence>
<dbReference type="InterPro" id="IPR036724">
    <property type="entry name" value="Cobalamin-bd_sf"/>
</dbReference>
<organism evidence="4">
    <name type="scientific">uncultured Gemmatimonadota bacterium</name>
    <dbReference type="NCBI Taxonomy" id="203437"/>
    <lineage>
        <taxon>Bacteria</taxon>
        <taxon>Pseudomonadati</taxon>
        <taxon>Gemmatimonadota</taxon>
        <taxon>environmental samples</taxon>
    </lineage>
</organism>
<dbReference type="PANTHER" id="PTHR45833">
    <property type="entry name" value="METHIONINE SYNTHASE"/>
    <property type="match status" value="1"/>
</dbReference>
<dbReference type="PANTHER" id="PTHR45833:SF1">
    <property type="entry name" value="METHIONINE SYNTHASE"/>
    <property type="match status" value="1"/>
</dbReference>
<evidence type="ECO:0000259" key="3">
    <source>
        <dbReference type="PROSITE" id="PS51332"/>
    </source>
</evidence>
<dbReference type="SUPFAM" id="SSF52242">
    <property type="entry name" value="Cobalamin (vitamin B12)-binding domain"/>
    <property type="match status" value="1"/>
</dbReference>
<name>A0A6J4M6H6_9BACT</name>
<sequence length="216" mass="23498">MTLDEARERYLAAVLEGSRRTAFGVVDEAFHAGIGLRELYLGVFQPTMRDIGRLWQENRITVADEHLATAITQAAMARLYDELFRDGGAPGPLLIAACADTERHEMGLRMICDVLEMEGWDTVFLGATVPIEDLVAMVRERRPNVVALSASIAPHLPRVRETIRAIRDAVPDAAPLIAVGGRAFADDPGLAERLGADLTATAALEAARLLNERVSV</sequence>
<keyword evidence="2" id="KW-0170">Cobalt</keyword>
<dbReference type="GO" id="GO:0031419">
    <property type="term" value="F:cobalamin binding"/>
    <property type="evidence" value="ECO:0007669"/>
    <property type="project" value="InterPro"/>
</dbReference>
<protein>
    <recommendedName>
        <fullName evidence="3">B12-binding domain-containing protein</fullName>
    </recommendedName>
</protein>
<evidence type="ECO:0000256" key="1">
    <source>
        <dbReference type="ARBA" id="ARBA00022723"/>
    </source>
</evidence>
<dbReference type="GO" id="GO:0050667">
    <property type="term" value="P:homocysteine metabolic process"/>
    <property type="evidence" value="ECO:0007669"/>
    <property type="project" value="TreeGrafter"/>
</dbReference>
<evidence type="ECO:0000256" key="2">
    <source>
        <dbReference type="ARBA" id="ARBA00023285"/>
    </source>
</evidence>
<dbReference type="AlphaFoldDB" id="A0A6J4M6H6"/>
<dbReference type="Pfam" id="PF02607">
    <property type="entry name" value="B12-binding_2"/>
    <property type="match status" value="1"/>
</dbReference>
<dbReference type="EMBL" id="CADCTV010000613">
    <property type="protein sequence ID" value="CAA9347324.1"/>
    <property type="molecule type" value="Genomic_DNA"/>
</dbReference>
<keyword evidence="1" id="KW-0479">Metal-binding</keyword>
<accession>A0A6J4M6H6</accession>
<dbReference type="InterPro" id="IPR050554">
    <property type="entry name" value="Met_Synthase/Corrinoid"/>
</dbReference>
<dbReference type="GO" id="GO:0046872">
    <property type="term" value="F:metal ion binding"/>
    <property type="evidence" value="ECO:0007669"/>
    <property type="project" value="UniProtKB-KW"/>
</dbReference>
<proteinExistence type="predicted"/>
<dbReference type="Gene3D" id="1.10.1240.10">
    <property type="entry name" value="Methionine synthase domain"/>
    <property type="match status" value="1"/>
</dbReference>
<dbReference type="GO" id="GO:0008705">
    <property type="term" value="F:methionine synthase activity"/>
    <property type="evidence" value="ECO:0007669"/>
    <property type="project" value="TreeGrafter"/>
</dbReference>
<dbReference type="Pfam" id="PF02310">
    <property type="entry name" value="B12-binding"/>
    <property type="match status" value="1"/>
</dbReference>
<feature type="domain" description="B12-binding" evidence="3">
    <location>
        <begin position="91"/>
        <end position="216"/>
    </location>
</feature>
<gene>
    <name evidence="4" type="ORF">AVDCRST_MAG89-2932</name>
</gene>
<dbReference type="Gene3D" id="3.40.50.280">
    <property type="entry name" value="Cobalamin-binding domain"/>
    <property type="match status" value="1"/>
</dbReference>
<reference evidence="4" key="1">
    <citation type="submission" date="2020-02" db="EMBL/GenBank/DDBJ databases">
        <authorList>
            <person name="Meier V. D."/>
        </authorList>
    </citation>
    <scope>NUCLEOTIDE SEQUENCE</scope>
    <source>
        <strain evidence="4">AVDCRST_MAG89</strain>
    </source>
</reference>
<dbReference type="GO" id="GO:0046653">
    <property type="term" value="P:tetrahydrofolate metabolic process"/>
    <property type="evidence" value="ECO:0007669"/>
    <property type="project" value="TreeGrafter"/>
</dbReference>
<dbReference type="PROSITE" id="PS51332">
    <property type="entry name" value="B12_BINDING"/>
    <property type="match status" value="1"/>
</dbReference>